<dbReference type="Proteomes" id="UP000221165">
    <property type="component" value="Unassembled WGS sequence"/>
</dbReference>
<name>A0A2C6KDX7_9APIC</name>
<reference evidence="2 3" key="1">
    <citation type="journal article" date="2017" name="Int. J. Parasitol.">
        <title>The genome of the protozoan parasite Cystoisospora suis and a reverse vaccinology approach to identify vaccine candidates.</title>
        <authorList>
            <person name="Palmieri N."/>
            <person name="Shrestha A."/>
            <person name="Ruttkowski B."/>
            <person name="Beck T."/>
            <person name="Vogl C."/>
            <person name="Tomley F."/>
            <person name="Blake D.P."/>
            <person name="Joachim A."/>
        </authorList>
    </citation>
    <scope>NUCLEOTIDE SEQUENCE [LARGE SCALE GENOMIC DNA]</scope>
    <source>
        <strain evidence="2 3">Wien I</strain>
    </source>
</reference>
<dbReference type="GeneID" id="94434896"/>
<accession>A0A2C6KDX7</accession>
<protein>
    <submittedName>
        <fullName evidence="2">Uncharacterized protein</fullName>
    </submittedName>
</protein>
<sequence length="109" mass="11271">MTAVKSEPAGNAGGAPEQTVPEDERTTEGRGGDTPAKEETATQKSGDTRGARRKQRAGKGTTEGGTRDRKGFSEGQSEEGTTRSETPGAGETGGTESRLSGAEMRRSGR</sequence>
<gene>
    <name evidence="2" type="ORF">CSUI_011587</name>
</gene>
<dbReference type="EMBL" id="MIGC01014531">
    <property type="protein sequence ID" value="PHJ14603.1"/>
    <property type="molecule type" value="Genomic_DNA"/>
</dbReference>
<dbReference type="RefSeq" id="XP_067916339.1">
    <property type="nucleotide sequence ID" value="XM_068071685.1"/>
</dbReference>
<keyword evidence="3" id="KW-1185">Reference proteome</keyword>
<feature type="non-terminal residue" evidence="2">
    <location>
        <position position="109"/>
    </location>
</feature>
<comment type="caution">
    <text evidence="2">The sequence shown here is derived from an EMBL/GenBank/DDBJ whole genome shotgun (WGS) entry which is preliminary data.</text>
</comment>
<proteinExistence type="predicted"/>
<feature type="compositionally biased region" description="Basic and acidic residues" evidence="1">
    <location>
        <begin position="22"/>
        <end position="50"/>
    </location>
</feature>
<feature type="region of interest" description="Disordered" evidence="1">
    <location>
        <begin position="1"/>
        <end position="109"/>
    </location>
</feature>
<dbReference type="AlphaFoldDB" id="A0A2C6KDX7"/>
<evidence type="ECO:0000313" key="3">
    <source>
        <dbReference type="Proteomes" id="UP000221165"/>
    </source>
</evidence>
<evidence type="ECO:0000313" key="2">
    <source>
        <dbReference type="EMBL" id="PHJ14603.1"/>
    </source>
</evidence>
<dbReference type="VEuPathDB" id="ToxoDB:CSUI_011587"/>
<evidence type="ECO:0000256" key="1">
    <source>
        <dbReference type="SAM" id="MobiDB-lite"/>
    </source>
</evidence>
<organism evidence="2 3">
    <name type="scientific">Cystoisospora suis</name>
    <dbReference type="NCBI Taxonomy" id="483139"/>
    <lineage>
        <taxon>Eukaryota</taxon>
        <taxon>Sar</taxon>
        <taxon>Alveolata</taxon>
        <taxon>Apicomplexa</taxon>
        <taxon>Conoidasida</taxon>
        <taxon>Coccidia</taxon>
        <taxon>Eucoccidiorida</taxon>
        <taxon>Eimeriorina</taxon>
        <taxon>Sarcocystidae</taxon>
        <taxon>Cystoisospora</taxon>
    </lineage>
</organism>